<evidence type="ECO:0000313" key="1">
    <source>
        <dbReference type="Ensembl" id="ENSLACP00000004166.1"/>
    </source>
</evidence>
<dbReference type="HOGENOM" id="CLU_1212509_0_0_1"/>
<evidence type="ECO:0000313" key="2">
    <source>
        <dbReference type="Proteomes" id="UP000008672"/>
    </source>
</evidence>
<reference evidence="2" key="1">
    <citation type="submission" date="2011-08" db="EMBL/GenBank/DDBJ databases">
        <title>The draft genome of Latimeria chalumnae.</title>
        <authorList>
            <person name="Di Palma F."/>
            <person name="Alfoldi J."/>
            <person name="Johnson J."/>
            <person name="Berlin A."/>
            <person name="Gnerre S."/>
            <person name="Jaffe D."/>
            <person name="MacCallum I."/>
            <person name="Young S."/>
            <person name="Walker B.J."/>
            <person name="Lander E."/>
            <person name="Lindblad-Toh K."/>
        </authorList>
    </citation>
    <scope>NUCLEOTIDE SEQUENCE [LARGE SCALE GENOMIC DNA]</scope>
    <source>
        <strain evidence="2">Wild caught</strain>
    </source>
</reference>
<evidence type="ECO:0008006" key="3">
    <source>
        <dbReference type="Google" id="ProtNLM"/>
    </source>
</evidence>
<dbReference type="PANTHER" id="PTHR45749">
    <property type="match status" value="1"/>
</dbReference>
<dbReference type="Ensembl" id="ENSLACT00000004202.1">
    <property type="protein sequence ID" value="ENSLACP00000004166.1"/>
    <property type="gene ID" value="ENSLACG00000003704.1"/>
</dbReference>
<name>H3A3E5_LATCH</name>
<accession>H3A3E5</accession>
<dbReference type="Proteomes" id="UP000008672">
    <property type="component" value="Unassembled WGS sequence"/>
</dbReference>
<dbReference type="InParanoid" id="H3A3E5"/>
<reference evidence="1" key="2">
    <citation type="submission" date="2025-08" db="UniProtKB">
        <authorList>
            <consortium name="Ensembl"/>
        </authorList>
    </citation>
    <scope>IDENTIFICATION</scope>
</reference>
<dbReference type="EMBL" id="AFYH01249949">
    <property type="status" value="NOT_ANNOTATED_CDS"/>
    <property type="molecule type" value="Genomic_DNA"/>
</dbReference>
<dbReference type="PANTHER" id="PTHR45749:SF23">
    <property type="entry name" value="ZINC FINGER MYM-TYPE PROTEIN 1-LIKE"/>
    <property type="match status" value="1"/>
</dbReference>
<dbReference type="eggNOG" id="ENOG502QV0C">
    <property type="taxonomic scope" value="Eukaryota"/>
</dbReference>
<reference evidence="1" key="3">
    <citation type="submission" date="2025-09" db="UniProtKB">
        <authorList>
            <consortium name="Ensembl"/>
        </authorList>
    </citation>
    <scope>IDENTIFICATION</scope>
</reference>
<organism evidence="1 2">
    <name type="scientific">Latimeria chalumnae</name>
    <name type="common">Coelacanth</name>
    <dbReference type="NCBI Taxonomy" id="7897"/>
    <lineage>
        <taxon>Eukaryota</taxon>
        <taxon>Metazoa</taxon>
        <taxon>Chordata</taxon>
        <taxon>Craniata</taxon>
        <taxon>Vertebrata</taxon>
        <taxon>Euteleostomi</taxon>
        <taxon>Coelacanthiformes</taxon>
        <taxon>Coelacanthidae</taxon>
        <taxon>Latimeria</taxon>
    </lineage>
</organism>
<dbReference type="GeneTree" id="ENSGT00940000154356"/>
<proteinExistence type="predicted"/>
<dbReference type="AlphaFoldDB" id="H3A3E5"/>
<sequence length="192" mass="22522">FSKILFHGTKANGKKFDREWLLYLSTASNVYCFCCKLLSNSSSNFATDGFNDWRNTKLIKMHENSDEHRAVTLAWLKRSTAEGCIDSELRRQCETERKYWQSVFLRVVEVVRQIIFHSLVIMDEEFPATYCLQFDTSHTDQLTFIVQFVNISGELVEWFLKFIPIRSHTGEGLRDYVLSTLKDLRIDIVNCR</sequence>
<keyword evidence="2" id="KW-1185">Reference proteome</keyword>
<protein>
    <recommendedName>
        <fullName evidence="3">TTF-type domain-containing protein</fullName>
    </recommendedName>
</protein>
<dbReference type="STRING" id="7897.ENSLACP00000004166"/>